<accession>A0ABW4PB78</accession>
<evidence type="ECO:0000313" key="3">
    <source>
        <dbReference type="EMBL" id="MFD1815765.1"/>
    </source>
</evidence>
<dbReference type="EMBL" id="JBHUFB010000022">
    <property type="protein sequence ID" value="MFD1815765.1"/>
    <property type="molecule type" value="Genomic_DNA"/>
</dbReference>
<keyword evidence="2" id="KW-0812">Transmembrane</keyword>
<evidence type="ECO:0008006" key="5">
    <source>
        <dbReference type="Google" id="ProtNLM"/>
    </source>
</evidence>
<feature type="transmembrane region" description="Helical" evidence="2">
    <location>
        <begin position="18"/>
        <end position="38"/>
    </location>
</feature>
<keyword evidence="2" id="KW-0472">Membrane</keyword>
<feature type="region of interest" description="Disordered" evidence="1">
    <location>
        <begin position="56"/>
        <end position="99"/>
    </location>
</feature>
<comment type="caution">
    <text evidence="3">The sequence shown here is derived from an EMBL/GenBank/DDBJ whole genome shotgun (WGS) entry which is preliminary data.</text>
</comment>
<evidence type="ECO:0000313" key="4">
    <source>
        <dbReference type="Proteomes" id="UP001597286"/>
    </source>
</evidence>
<sequence length="233" mass="23644">MMEPSGPLPPEIYRRRRWLAIGAAIVALVLLIWIVSALRGGDDDQATDAAAVSSSLTATTSASASTPASASGSTSESGSTDDSSGSAEPSGTAEASAAAAVAAGQCPDSSLAVKVSPGKPTYPAGEEPEFGIVVTNIGNAACDRELGAGMQQVLVYTLDTQQRLWSNNDCFPNSDADVRTLEPGQQAAFTVKWSGATSAPGCTAPREPVPAGAYSVVGQLGNLRSAPEPFNLS</sequence>
<keyword evidence="2" id="KW-1133">Transmembrane helix</keyword>
<dbReference type="Proteomes" id="UP001597286">
    <property type="component" value="Unassembled WGS sequence"/>
</dbReference>
<evidence type="ECO:0000256" key="2">
    <source>
        <dbReference type="SAM" id="Phobius"/>
    </source>
</evidence>
<gene>
    <name evidence="3" type="ORF">ACFSJG_26410</name>
</gene>
<keyword evidence="4" id="KW-1185">Reference proteome</keyword>
<reference evidence="4" key="1">
    <citation type="journal article" date="2019" name="Int. J. Syst. Evol. Microbiol.">
        <title>The Global Catalogue of Microorganisms (GCM) 10K type strain sequencing project: providing services to taxonomists for standard genome sequencing and annotation.</title>
        <authorList>
            <consortium name="The Broad Institute Genomics Platform"/>
            <consortium name="The Broad Institute Genome Sequencing Center for Infectious Disease"/>
            <person name="Wu L."/>
            <person name="Ma J."/>
        </authorList>
    </citation>
    <scope>NUCLEOTIDE SEQUENCE [LARGE SCALE GENOMIC DNA]</scope>
    <source>
        <strain evidence="4">DT72</strain>
    </source>
</reference>
<organism evidence="3 4">
    <name type="scientific">Rhodococcus gannanensis</name>
    <dbReference type="NCBI Taxonomy" id="1960308"/>
    <lineage>
        <taxon>Bacteria</taxon>
        <taxon>Bacillati</taxon>
        <taxon>Actinomycetota</taxon>
        <taxon>Actinomycetes</taxon>
        <taxon>Mycobacteriales</taxon>
        <taxon>Nocardiaceae</taxon>
        <taxon>Rhodococcus</taxon>
    </lineage>
</organism>
<protein>
    <recommendedName>
        <fullName evidence="5">DUF4232 domain-containing protein</fullName>
    </recommendedName>
</protein>
<evidence type="ECO:0000256" key="1">
    <source>
        <dbReference type="SAM" id="MobiDB-lite"/>
    </source>
</evidence>
<proteinExistence type="predicted"/>
<dbReference type="RefSeq" id="WP_378488218.1">
    <property type="nucleotide sequence ID" value="NZ_JBHUFB010000022.1"/>
</dbReference>
<name>A0ABW4PB78_9NOCA</name>